<sequence length="193" mass="21273">MGGGAKLLGGQYELNMRGGNYRWFSCGGYFMLPATDSDLSGLVLSVVFKNYFLSPVIMLRPVRPNLLNAPPLGQGCEIPYIYSCGVLFPLDLSVTALSFYYIELWTEIRALAGSEGSKSESPFQPPRLQRCALLRILHIPMVAGAKLKSCYYSSLFILVAVDGMLIPEPQKWLLPLTTFCTSFAGLLVTCKKL</sequence>
<dbReference type="AlphaFoldDB" id="A0A8J8NGP1"/>
<reference evidence="1" key="1">
    <citation type="submission" date="2019-06" db="EMBL/GenBank/DDBJ databases">
        <authorList>
            <person name="Zheng W."/>
        </authorList>
    </citation>
    <scope>NUCLEOTIDE SEQUENCE</scope>
    <source>
        <strain evidence="1">QDHG01</strain>
    </source>
</reference>
<dbReference type="Proteomes" id="UP000785679">
    <property type="component" value="Unassembled WGS sequence"/>
</dbReference>
<proteinExistence type="predicted"/>
<dbReference type="EMBL" id="RRYP01017066">
    <property type="protein sequence ID" value="TNV74379.1"/>
    <property type="molecule type" value="Genomic_DNA"/>
</dbReference>
<evidence type="ECO:0000313" key="1">
    <source>
        <dbReference type="EMBL" id="TNV74379.1"/>
    </source>
</evidence>
<protein>
    <submittedName>
        <fullName evidence="1">Uncharacterized protein</fullName>
    </submittedName>
</protein>
<organism evidence="1 2">
    <name type="scientific">Halteria grandinella</name>
    <dbReference type="NCBI Taxonomy" id="5974"/>
    <lineage>
        <taxon>Eukaryota</taxon>
        <taxon>Sar</taxon>
        <taxon>Alveolata</taxon>
        <taxon>Ciliophora</taxon>
        <taxon>Intramacronucleata</taxon>
        <taxon>Spirotrichea</taxon>
        <taxon>Stichotrichia</taxon>
        <taxon>Sporadotrichida</taxon>
        <taxon>Halteriidae</taxon>
        <taxon>Halteria</taxon>
    </lineage>
</organism>
<accession>A0A8J8NGP1</accession>
<name>A0A8J8NGP1_HALGN</name>
<gene>
    <name evidence="1" type="ORF">FGO68_gene5427</name>
</gene>
<comment type="caution">
    <text evidence="1">The sequence shown here is derived from an EMBL/GenBank/DDBJ whole genome shotgun (WGS) entry which is preliminary data.</text>
</comment>
<evidence type="ECO:0000313" key="2">
    <source>
        <dbReference type="Proteomes" id="UP000785679"/>
    </source>
</evidence>
<keyword evidence="2" id="KW-1185">Reference proteome</keyword>